<keyword evidence="3" id="KW-0964">Secreted</keyword>
<keyword evidence="6" id="KW-0108">Calcium channel impairing toxin</keyword>
<reference evidence="8" key="1">
    <citation type="submission" date="2022-12" db="EMBL/GenBank/DDBJ databases">
        <authorList>
            <person name="Petersen C."/>
        </authorList>
    </citation>
    <scope>NUCLEOTIDE SEQUENCE</scope>
    <source>
        <strain evidence="8">IBT 16125</strain>
    </source>
</reference>
<proteinExistence type="inferred from homology"/>
<evidence type="ECO:0000256" key="2">
    <source>
        <dbReference type="ARBA" id="ARBA00008992"/>
    </source>
</evidence>
<evidence type="ECO:0000313" key="9">
    <source>
        <dbReference type="Proteomes" id="UP001213681"/>
    </source>
</evidence>
<comment type="similarity">
    <text evidence="2">Belongs to the scorpion calcin family.</text>
</comment>
<keyword evidence="6" id="KW-0872">Ion channel impairing toxin</keyword>
<evidence type="ECO:0000256" key="5">
    <source>
        <dbReference type="ARBA" id="ARBA00023157"/>
    </source>
</evidence>
<evidence type="ECO:0000256" key="1">
    <source>
        <dbReference type="ARBA" id="ARBA00004613"/>
    </source>
</evidence>
<evidence type="ECO:0000256" key="6">
    <source>
        <dbReference type="ARBA" id="ARBA00023297"/>
    </source>
</evidence>
<dbReference type="AlphaFoldDB" id="A0AAD6FZ82"/>
<keyword evidence="9" id="KW-1185">Reference proteome</keyword>
<evidence type="ECO:0000256" key="7">
    <source>
        <dbReference type="SAM" id="SignalP"/>
    </source>
</evidence>
<dbReference type="GO" id="GO:0090729">
    <property type="term" value="F:toxin activity"/>
    <property type="evidence" value="ECO:0007669"/>
    <property type="project" value="UniProtKB-KW"/>
</dbReference>
<dbReference type="GO" id="GO:0019855">
    <property type="term" value="F:calcium channel inhibitor activity"/>
    <property type="evidence" value="ECO:0007669"/>
    <property type="project" value="InterPro"/>
</dbReference>
<dbReference type="EMBL" id="JAPVEA010000008">
    <property type="protein sequence ID" value="KAJ5438749.1"/>
    <property type="molecule type" value="Genomic_DNA"/>
</dbReference>
<keyword evidence="6" id="KW-1219">Ryanodine-sensitive calcium-release channel impairing toxin</keyword>
<protein>
    <submittedName>
        <fullName evidence="8">Uncharacterized protein</fullName>
    </submittedName>
</protein>
<evidence type="ECO:0000256" key="4">
    <source>
        <dbReference type="ARBA" id="ARBA00022656"/>
    </source>
</evidence>
<dbReference type="RefSeq" id="XP_056761978.1">
    <property type="nucleotide sequence ID" value="XM_056913129.1"/>
</dbReference>
<dbReference type="GeneID" id="81603372"/>
<accession>A0AAD6FZ82</accession>
<evidence type="ECO:0000313" key="8">
    <source>
        <dbReference type="EMBL" id="KAJ5438749.1"/>
    </source>
</evidence>
<dbReference type="GO" id="GO:0005576">
    <property type="term" value="C:extracellular region"/>
    <property type="evidence" value="ECO:0007669"/>
    <property type="project" value="UniProtKB-SubCell"/>
</dbReference>
<evidence type="ECO:0000256" key="3">
    <source>
        <dbReference type="ARBA" id="ARBA00022525"/>
    </source>
</evidence>
<dbReference type="InterPro" id="IPR012632">
    <property type="entry name" value="Scorpion_calcine"/>
</dbReference>
<organism evidence="8 9">
    <name type="scientific">Penicillium daleae</name>
    <dbReference type="NCBI Taxonomy" id="63821"/>
    <lineage>
        <taxon>Eukaryota</taxon>
        <taxon>Fungi</taxon>
        <taxon>Dikarya</taxon>
        <taxon>Ascomycota</taxon>
        <taxon>Pezizomycotina</taxon>
        <taxon>Eurotiomycetes</taxon>
        <taxon>Eurotiomycetidae</taxon>
        <taxon>Eurotiales</taxon>
        <taxon>Aspergillaceae</taxon>
        <taxon>Penicillium</taxon>
    </lineage>
</organism>
<reference evidence="8" key="2">
    <citation type="journal article" date="2023" name="IMA Fungus">
        <title>Comparative genomic study of the Penicillium genus elucidates a diverse pangenome and 15 lateral gene transfer events.</title>
        <authorList>
            <person name="Petersen C."/>
            <person name="Sorensen T."/>
            <person name="Nielsen M.R."/>
            <person name="Sondergaard T.E."/>
            <person name="Sorensen J.L."/>
            <person name="Fitzpatrick D.A."/>
            <person name="Frisvad J.C."/>
            <person name="Nielsen K.L."/>
        </authorList>
    </citation>
    <scope>NUCLEOTIDE SEQUENCE</scope>
    <source>
        <strain evidence="8">IBT 16125</strain>
    </source>
</reference>
<name>A0AAD6FZ82_9EURO</name>
<comment type="subcellular location">
    <subcellularLocation>
        <location evidence="1">Secreted</location>
    </subcellularLocation>
</comment>
<feature type="signal peptide" evidence="7">
    <location>
        <begin position="1"/>
        <end position="18"/>
    </location>
</feature>
<keyword evidence="5" id="KW-1015">Disulfide bond</keyword>
<dbReference type="Proteomes" id="UP001213681">
    <property type="component" value="Unassembled WGS sequence"/>
</dbReference>
<sequence length="239" mass="26348">MHTLFTTLVTLLIPAALAAPRITHPNSDIDISVIPSEVLYYYRFHHIPLDVYIDGLREEILLNETQDAVINAISNVTCGPNEIGVCPSPQWYCDPDVGKCRLKKLIGDGCQRDDSCFSGICHSRCIKPERQFGAKCMDDTHCNPGLVCRYGLYNRDHRQCLDKMNRFYGVACTDNSDCDTPLVCNEVTVGGAKNICSLQEDLTGAVTCMGNGEFCGADSQCCSNKCQVTATSRMPRCMA</sequence>
<gene>
    <name evidence="8" type="ORF">N7458_009747</name>
</gene>
<comment type="caution">
    <text evidence="8">The sequence shown here is derived from an EMBL/GenBank/DDBJ whole genome shotgun (WGS) entry which is preliminary data.</text>
</comment>
<keyword evidence="4" id="KW-0800">Toxin</keyword>
<dbReference type="PROSITE" id="PS60028">
    <property type="entry name" value="SCORPION_CALCINE"/>
    <property type="match status" value="1"/>
</dbReference>
<keyword evidence="7" id="KW-0732">Signal</keyword>
<feature type="chain" id="PRO_5042216985" evidence="7">
    <location>
        <begin position="19"/>
        <end position="239"/>
    </location>
</feature>